<dbReference type="RefSeq" id="WP_116681189.1">
    <property type="nucleotide sequence ID" value="NZ_QURL01000001.1"/>
</dbReference>
<dbReference type="AlphaFoldDB" id="A0A371X9R2"/>
<dbReference type="Gene3D" id="3.40.50.10320">
    <property type="entry name" value="LmbE-like"/>
    <property type="match status" value="1"/>
</dbReference>
<dbReference type="OrthoDB" id="9790023at2"/>
<reference evidence="1 2" key="1">
    <citation type="submission" date="2018-08" db="EMBL/GenBank/DDBJ databases">
        <title>Fulvimarina sp. 85, whole genome shotgun sequence.</title>
        <authorList>
            <person name="Tuo L."/>
        </authorList>
    </citation>
    <scope>NUCLEOTIDE SEQUENCE [LARGE SCALE GENOMIC DNA]</scope>
    <source>
        <strain evidence="1 2">85</strain>
    </source>
</reference>
<dbReference type="SUPFAM" id="SSF102588">
    <property type="entry name" value="LmbE-like"/>
    <property type="match status" value="1"/>
</dbReference>
<dbReference type="InterPro" id="IPR024078">
    <property type="entry name" value="LmbE-like_dom_sf"/>
</dbReference>
<organism evidence="1 2">
    <name type="scientific">Fulvimarina endophytica</name>
    <dbReference type="NCBI Taxonomy" id="2293836"/>
    <lineage>
        <taxon>Bacteria</taxon>
        <taxon>Pseudomonadati</taxon>
        <taxon>Pseudomonadota</taxon>
        <taxon>Alphaproteobacteria</taxon>
        <taxon>Hyphomicrobiales</taxon>
        <taxon>Aurantimonadaceae</taxon>
        <taxon>Fulvimarina</taxon>
    </lineage>
</organism>
<dbReference type="GO" id="GO:0016811">
    <property type="term" value="F:hydrolase activity, acting on carbon-nitrogen (but not peptide) bonds, in linear amides"/>
    <property type="evidence" value="ECO:0007669"/>
    <property type="project" value="TreeGrafter"/>
</dbReference>
<comment type="caution">
    <text evidence="1">The sequence shown here is derived from an EMBL/GenBank/DDBJ whole genome shotgun (WGS) entry which is preliminary data.</text>
</comment>
<proteinExistence type="predicted"/>
<dbReference type="PANTHER" id="PTHR12993">
    <property type="entry name" value="N-ACETYLGLUCOSAMINYL-PHOSPHATIDYLINOSITOL DE-N-ACETYLASE-RELATED"/>
    <property type="match status" value="1"/>
</dbReference>
<dbReference type="PANTHER" id="PTHR12993:SF11">
    <property type="entry name" value="N-ACETYLGLUCOSAMINYL-PHOSPHATIDYLINOSITOL DE-N-ACETYLASE"/>
    <property type="match status" value="1"/>
</dbReference>
<evidence type="ECO:0000313" key="1">
    <source>
        <dbReference type="EMBL" id="RFC65941.1"/>
    </source>
</evidence>
<accession>A0A371X9R2</accession>
<dbReference type="EMBL" id="QURL01000001">
    <property type="protein sequence ID" value="RFC65941.1"/>
    <property type="molecule type" value="Genomic_DNA"/>
</dbReference>
<name>A0A371X9R2_9HYPH</name>
<dbReference type="InterPro" id="IPR003737">
    <property type="entry name" value="GlcNAc_PI_deacetylase-related"/>
</dbReference>
<dbReference type="Proteomes" id="UP000264310">
    <property type="component" value="Unassembled WGS sequence"/>
</dbReference>
<keyword evidence="2" id="KW-1185">Reference proteome</keyword>
<protein>
    <submittedName>
        <fullName evidence="1">PIG-L family deacetylase</fullName>
    </submittedName>
</protein>
<dbReference type="Pfam" id="PF02585">
    <property type="entry name" value="PIG-L"/>
    <property type="match status" value="1"/>
</dbReference>
<evidence type="ECO:0000313" key="2">
    <source>
        <dbReference type="Proteomes" id="UP000264310"/>
    </source>
</evidence>
<sequence>MNGSVDELLDAGSPLLVLAPHPDDESLACGLLLAERWLRGIPTHVACVTDGSASHPGSSSFSPSRLAALRHEELLLAVRCLGGDPVRDVTWMGHPDAASHRVHAPGSDLARDVCRLVDRLGAKLLLTASSEDPHCDHVACADAAHRVATARPSLRMWSYAVWSRWHDWSKGREAAGLPLDLPRRREAKRAAIRAHRSQMGFVVSDDPEGFRMPPGFADRFCAAPEIFLQVAP</sequence>
<gene>
    <name evidence="1" type="ORF">DYI37_00130</name>
</gene>